<dbReference type="OMA" id="HKHHAQD"/>
<dbReference type="InterPro" id="IPR009048">
    <property type="entry name" value="A-macroglobulin_rcpt-bd"/>
</dbReference>
<dbReference type="Pfam" id="PF21412">
    <property type="entry name" value="TEP1_CUB2"/>
    <property type="match status" value="1"/>
</dbReference>
<dbReference type="EMBL" id="DS231943">
    <property type="protein sequence ID" value="EDS28245.1"/>
    <property type="molecule type" value="Genomic_DNA"/>
</dbReference>
<dbReference type="SMART" id="SM01359">
    <property type="entry name" value="A2M_N_2"/>
    <property type="match status" value="1"/>
</dbReference>
<dbReference type="OrthoDB" id="7762461at2759"/>
<feature type="domain" description="Alpha-2-macroglobulin" evidence="4">
    <location>
        <begin position="257"/>
        <end position="348"/>
    </location>
</feature>
<dbReference type="KEGG" id="cqu:CpipJ_CPIJ006840"/>
<name>B0WI54_CULQU</name>
<dbReference type="Gene3D" id="1.50.10.20">
    <property type="match status" value="1"/>
</dbReference>
<dbReference type="InterPro" id="IPR050473">
    <property type="entry name" value="A2M/Complement_sys"/>
</dbReference>
<dbReference type="InterPro" id="IPR008930">
    <property type="entry name" value="Terpenoid_cyclase/PrenylTrfase"/>
</dbReference>
<dbReference type="PANTHER" id="PTHR11412:SF136">
    <property type="entry name" value="CD109 ANTIGEN"/>
    <property type="match status" value="1"/>
</dbReference>
<dbReference type="HOGENOM" id="CLU_001634_5_3_1"/>
<evidence type="ECO:0000259" key="4">
    <source>
        <dbReference type="SMART" id="SM01360"/>
    </source>
</evidence>
<dbReference type="eggNOG" id="KOG1366">
    <property type="taxonomic scope" value="Eukaryota"/>
</dbReference>
<keyword evidence="8" id="KW-1185">Reference proteome</keyword>
<dbReference type="Gene3D" id="2.20.130.20">
    <property type="match status" value="1"/>
</dbReference>
<dbReference type="InParanoid" id="B0WI54"/>
<dbReference type="Gene3D" id="2.60.40.690">
    <property type="entry name" value="Alpha-macroglobulin, receptor-binding domain"/>
    <property type="match status" value="1"/>
</dbReference>
<dbReference type="PANTHER" id="PTHR11412">
    <property type="entry name" value="MACROGLOBULIN / COMPLEMENT"/>
    <property type="match status" value="1"/>
</dbReference>
<reference evidence="6" key="1">
    <citation type="submission" date="2007-03" db="EMBL/GenBank/DDBJ databases">
        <title>Annotation of Culex pipiens quinquefasciatus.</title>
        <authorList>
            <consortium name="The Broad Institute Genome Sequencing Platform"/>
            <person name="Atkinson P.W."/>
            <person name="Hemingway J."/>
            <person name="Christensen B.M."/>
            <person name="Higgs S."/>
            <person name="Kodira C."/>
            <person name="Hannick L."/>
            <person name="Megy K."/>
            <person name="O'Leary S."/>
            <person name="Pearson M."/>
            <person name="Haas B.J."/>
            <person name="Mauceli E."/>
            <person name="Wortman J.R."/>
            <person name="Lee N.H."/>
            <person name="Guigo R."/>
            <person name="Stanke M."/>
            <person name="Alvarado L."/>
            <person name="Amedeo P."/>
            <person name="Antoine C.H."/>
            <person name="Arensburger P."/>
            <person name="Bidwell S.L."/>
            <person name="Crawford M."/>
            <person name="Camaro F."/>
            <person name="Devon K."/>
            <person name="Engels R."/>
            <person name="Hammond M."/>
            <person name="Howarth C."/>
            <person name="Koehrsen M."/>
            <person name="Lawson D."/>
            <person name="Montgomery P."/>
            <person name="Nene V."/>
            <person name="Nusbaum C."/>
            <person name="Puiu D."/>
            <person name="Romero-Severson J."/>
            <person name="Severson D.W."/>
            <person name="Shumway M."/>
            <person name="Sisk P."/>
            <person name="Stolte C."/>
            <person name="Zeng Q."/>
            <person name="Eisenstadt E."/>
            <person name="Fraser-Liggett C."/>
            <person name="Strausberg R."/>
            <person name="Galagan J."/>
            <person name="Birren B."/>
            <person name="Collins F.H."/>
        </authorList>
    </citation>
    <scope>NUCLEOTIDE SEQUENCE [LARGE SCALE GENOMIC DNA]</scope>
    <source>
        <strain evidence="6">JHB</strain>
    </source>
</reference>
<evidence type="ECO:0000259" key="3">
    <source>
        <dbReference type="SMART" id="SM01359"/>
    </source>
</evidence>
<sequence length="971" mass="110630">METFKEFEVKPYILPKFFVKARPAEEYVITARQVKLIVETSFTFGKPVNGNVTYDSYKQDEFGSIEASRSKSNHQLKVTYDKNHYKIIDSGYIGSHTSNFKYRLTKRMAPKAKLVVMYLKDYLIYDALDLVFDEFDNKFDFTLDPSPKNAYMPGQEISVEFEAASDSYVALHAIDQSILQLSQTDHLFTRDDLIRELSRYDATDENAFDPFHTMGLFLKTTLKIDSPYGEDKLLRFGLMSEKRFEQPIHIRTEFPETWLWSNYSMQGNRKREITAYMPDTLTSWTITGFALSPSTGLSIIKQPLVAKVSHDFLIVANLPYSIKRDEVVVIQATVFNNLGTGLSVDVKLYSKSDEIKFYNDTLTSSHFKKKTVFVENNSGQSVSFFIKANKLGEILVRLEAVAMFHSDSVEHVLRVIPESLVHRENEVRFIDLSHETVNYTIPINIPRKTDNGSVGIEFALDPSFLGTTYENLDKLLLLPTGCCEQSMVKFIPDIVILDYLDAIRATNEGTKTKAINFLNQGYQNQLKCKLNNGSFAIFPRASDNSAEGSIFLTAFIAKSLKIASKHITVDGNIVADAFRWLASQQRSDGKFIDEKNIYMGEMQGGIRKTSFALTAYVLAAFLETEDIGQQYPSVVNKSTEYLKSNFDNMDHPYDLAVTSYAMSMSKDSKGPEFLKKLIDNSTFDRSNTYRYWNHETLGVEIASYALLAKLNDRSQLIDSTPIMRWLNSQRSNKGGFVGTQETFVALKALAKFAVEANPNRNEYGVQVRGGDPDKILKTFRVQRDKINVIKFDVESSERSVFVEVSGIGTGYFQVFYKYHRSILHEKESFNLAVNVLKSTTYDHLHLKVCVAFKPKDSTSVSNMALVEIALPSGIMATENPVEDLSERKDIKQTELRYEGTSIVVYYMNLSVMEKCFNVNAERRYKVAMHRPSYVVAYDYYHKKRVAIKTYEGNVKQPCELCEGEDCDIFSC</sequence>
<dbReference type="Pfam" id="PF07678">
    <property type="entry name" value="TED_complement"/>
    <property type="match status" value="1"/>
</dbReference>
<dbReference type="Gene3D" id="2.60.40.1940">
    <property type="match status" value="1"/>
</dbReference>
<dbReference type="SMART" id="SM01419">
    <property type="entry name" value="Thiol-ester_cl"/>
    <property type="match status" value="1"/>
</dbReference>
<dbReference type="GO" id="GO:0004866">
    <property type="term" value="F:endopeptidase inhibitor activity"/>
    <property type="evidence" value="ECO:0007669"/>
    <property type="project" value="InterPro"/>
</dbReference>
<proteinExistence type="predicted"/>
<evidence type="ECO:0000313" key="6">
    <source>
        <dbReference type="EMBL" id="EDS28245.1"/>
    </source>
</evidence>
<keyword evidence="2" id="KW-0882">Thioester bond</keyword>
<dbReference type="SUPFAM" id="SSF48239">
    <property type="entry name" value="Terpenoid cyclases/Protein prenyltransferases"/>
    <property type="match status" value="1"/>
</dbReference>
<evidence type="ECO:0000256" key="1">
    <source>
        <dbReference type="ARBA" id="ARBA00022729"/>
    </source>
</evidence>
<dbReference type="Gene3D" id="2.60.120.1540">
    <property type="match status" value="1"/>
</dbReference>
<dbReference type="InterPro" id="IPR013783">
    <property type="entry name" value="Ig-like_fold"/>
</dbReference>
<dbReference type="VEuPathDB" id="VectorBase:CQUJHB010736"/>
<dbReference type="InterPro" id="IPR049135">
    <property type="entry name" value="TEP1_CUB2"/>
</dbReference>
<protein>
    <submittedName>
        <fullName evidence="6">CD109 antigen</fullName>
    </submittedName>
</protein>
<dbReference type="Proteomes" id="UP000002320">
    <property type="component" value="Unassembled WGS sequence"/>
</dbReference>
<dbReference type="STRING" id="7176.B0WI54"/>
<dbReference type="Pfam" id="PF07677">
    <property type="entry name" value="A2M_recep"/>
    <property type="match status" value="1"/>
</dbReference>
<dbReference type="EnsemblMetazoa" id="CPIJ006840-RA">
    <property type="protein sequence ID" value="CPIJ006840-PA"/>
    <property type="gene ID" value="CPIJ006840"/>
</dbReference>
<dbReference type="InterPro" id="IPR047565">
    <property type="entry name" value="Alpha-macroglob_thiol-ester_cl"/>
</dbReference>
<dbReference type="GO" id="GO:0005615">
    <property type="term" value="C:extracellular space"/>
    <property type="evidence" value="ECO:0007669"/>
    <property type="project" value="InterPro"/>
</dbReference>
<gene>
    <name evidence="7" type="primary">6038634</name>
    <name evidence="6" type="ORF">CpipJ_CPIJ006840</name>
</gene>
<dbReference type="InterPro" id="IPR011625">
    <property type="entry name" value="A2M_N_BRD"/>
</dbReference>
<dbReference type="SMART" id="SM01360">
    <property type="entry name" value="A2M"/>
    <property type="match status" value="1"/>
</dbReference>
<evidence type="ECO:0000256" key="2">
    <source>
        <dbReference type="ARBA" id="ARBA00022966"/>
    </source>
</evidence>
<dbReference type="Gene3D" id="6.20.50.160">
    <property type="match status" value="1"/>
</dbReference>
<keyword evidence="1" id="KW-0732">Signal</keyword>
<dbReference type="SMR" id="B0WI54"/>
<evidence type="ECO:0000259" key="5">
    <source>
        <dbReference type="SMART" id="SM01361"/>
    </source>
</evidence>
<dbReference type="VEuPathDB" id="VectorBase:CPIJ006840"/>
<dbReference type="InterPro" id="IPR011626">
    <property type="entry name" value="Alpha-macroglobulin_TED"/>
</dbReference>
<accession>B0WI54</accession>
<evidence type="ECO:0000313" key="7">
    <source>
        <dbReference type="EnsemblMetazoa" id="CPIJ006840-PA"/>
    </source>
</evidence>
<dbReference type="InterPro" id="IPR036595">
    <property type="entry name" value="A-macroglobulin_rcpt-bd_sf"/>
</dbReference>
<dbReference type="SUPFAM" id="SSF49410">
    <property type="entry name" value="Alpha-macroglobulin receptor domain"/>
    <property type="match status" value="1"/>
</dbReference>
<feature type="domain" description="Alpha-macroglobulin receptor-binding" evidence="5">
    <location>
        <begin position="861"/>
        <end position="950"/>
    </location>
</feature>
<dbReference type="Pfam" id="PF07703">
    <property type="entry name" value="A2M_BRD"/>
    <property type="match status" value="1"/>
</dbReference>
<organism>
    <name type="scientific">Culex quinquefasciatus</name>
    <name type="common">Southern house mosquito</name>
    <name type="synonym">Culex pungens</name>
    <dbReference type="NCBI Taxonomy" id="7176"/>
    <lineage>
        <taxon>Eukaryota</taxon>
        <taxon>Metazoa</taxon>
        <taxon>Ecdysozoa</taxon>
        <taxon>Arthropoda</taxon>
        <taxon>Hexapoda</taxon>
        <taxon>Insecta</taxon>
        <taxon>Pterygota</taxon>
        <taxon>Neoptera</taxon>
        <taxon>Endopterygota</taxon>
        <taxon>Diptera</taxon>
        <taxon>Nematocera</taxon>
        <taxon>Culicoidea</taxon>
        <taxon>Culicidae</taxon>
        <taxon>Culicinae</taxon>
        <taxon>Culicini</taxon>
        <taxon>Culex</taxon>
        <taxon>Culex</taxon>
    </lineage>
</organism>
<feature type="domain" description="Alpha-2-macroglobulin bait region" evidence="3">
    <location>
        <begin position="34"/>
        <end position="181"/>
    </location>
</feature>
<dbReference type="SMART" id="SM01361">
    <property type="entry name" value="A2M_recep"/>
    <property type="match status" value="1"/>
</dbReference>
<reference evidence="7" key="2">
    <citation type="submission" date="2020-05" db="UniProtKB">
        <authorList>
            <consortium name="EnsemblMetazoa"/>
        </authorList>
    </citation>
    <scope>IDENTIFICATION</scope>
    <source>
        <strain evidence="7">JHB</strain>
    </source>
</reference>
<dbReference type="AlphaFoldDB" id="B0WI54"/>
<dbReference type="Gene3D" id="2.60.40.1930">
    <property type="match status" value="3"/>
</dbReference>
<dbReference type="Gene3D" id="2.60.40.10">
    <property type="entry name" value="Immunoglobulins"/>
    <property type="match status" value="1"/>
</dbReference>
<dbReference type="Pfam" id="PF00207">
    <property type="entry name" value="A2M"/>
    <property type="match status" value="1"/>
</dbReference>
<evidence type="ECO:0000313" key="8">
    <source>
        <dbReference type="Proteomes" id="UP000002320"/>
    </source>
</evidence>
<dbReference type="InterPro" id="IPR001599">
    <property type="entry name" value="Macroglobln_a2"/>
</dbReference>